<organism evidence="5 6">
    <name type="scientific">Ancylobacter mangrovi</name>
    <dbReference type="NCBI Taxonomy" id="2972472"/>
    <lineage>
        <taxon>Bacteria</taxon>
        <taxon>Pseudomonadati</taxon>
        <taxon>Pseudomonadota</taxon>
        <taxon>Alphaproteobacteria</taxon>
        <taxon>Hyphomicrobiales</taxon>
        <taxon>Xanthobacteraceae</taxon>
        <taxon>Ancylobacter</taxon>
    </lineage>
</organism>
<comment type="caution">
    <text evidence="5">The sequence shown here is derived from an EMBL/GenBank/DDBJ whole genome shotgun (WGS) entry which is preliminary data.</text>
</comment>
<dbReference type="RefSeq" id="WP_258731702.1">
    <property type="nucleotide sequence ID" value="NZ_JANTHZ010000002.1"/>
</dbReference>
<feature type="region of interest" description="Disordered" evidence="2">
    <location>
        <begin position="1"/>
        <end position="39"/>
    </location>
</feature>
<proteinExistence type="predicted"/>
<accession>A0A9X2PEG7</accession>
<dbReference type="Gene3D" id="2.40.30.170">
    <property type="match status" value="1"/>
</dbReference>
<reference evidence="5" key="1">
    <citation type="submission" date="2022-08" db="EMBL/GenBank/DDBJ databases">
        <authorList>
            <person name="Li F."/>
        </authorList>
    </citation>
    <scope>NUCLEOTIDE SEQUENCE</scope>
    <source>
        <strain evidence="5">MQZ15Z-1</strain>
    </source>
</reference>
<keyword evidence="1" id="KW-0175">Coiled coil</keyword>
<name>A0A9X2PEG7_9HYPH</name>
<dbReference type="InterPro" id="IPR058624">
    <property type="entry name" value="MdtA-like_HH"/>
</dbReference>
<evidence type="ECO:0000259" key="4">
    <source>
        <dbReference type="Pfam" id="PF25917"/>
    </source>
</evidence>
<evidence type="ECO:0000313" key="5">
    <source>
        <dbReference type="EMBL" id="MCS0494673.1"/>
    </source>
</evidence>
<evidence type="ECO:0000256" key="1">
    <source>
        <dbReference type="SAM" id="Coils"/>
    </source>
</evidence>
<dbReference type="Pfam" id="PF25917">
    <property type="entry name" value="BSH_RND"/>
    <property type="match status" value="1"/>
</dbReference>
<feature type="domain" description="Multidrug resistance protein MdtA-like barrel-sandwich hybrid" evidence="4">
    <location>
        <begin position="84"/>
        <end position="280"/>
    </location>
</feature>
<dbReference type="Pfam" id="PF25876">
    <property type="entry name" value="HH_MFP_RND"/>
    <property type="match status" value="1"/>
</dbReference>
<dbReference type="PANTHER" id="PTHR30386:SF24">
    <property type="entry name" value="MULTIDRUG RESISTANCE EFFLUX PUMP"/>
    <property type="match status" value="1"/>
</dbReference>
<dbReference type="Gene3D" id="1.10.287.470">
    <property type="entry name" value="Helix hairpin bin"/>
    <property type="match status" value="2"/>
</dbReference>
<dbReference type="EMBL" id="JANTHZ010000002">
    <property type="protein sequence ID" value="MCS0494673.1"/>
    <property type="molecule type" value="Genomic_DNA"/>
</dbReference>
<evidence type="ECO:0000313" key="6">
    <source>
        <dbReference type="Proteomes" id="UP001151088"/>
    </source>
</evidence>
<feature type="compositionally biased region" description="Pro residues" evidence="2">
    <location>
        <begin position="15"/>
        <end position="24"/>
    </location>
</feature>
<feature type="domain" description="Multidrug resistance protein MdtA-like alpha-helical hairpin" evidence="3">
    <location>
        <begin position="153"/>
        <end position="218"/>
    </location>
</feature>
<dbReference type="Proteomes" id="UP001151088">
    <property type="component" value="Unassembled WGS sequence"/>
</dbReference>
<keyword evidence="6" id="KW-1185">Reference proteome</keyword>
<dbReference type="Gene3D" id="2.40.50.100">
    <property type="match status" value="1"/>
</dbReference>
<dbReference type="PANTHER" id="PTHR30386">
    <property type="entry name" value="MEMBRANE FUSION SUBUNIT OF EMRAB-TOLC MULTIDRUG EFFLUX PUMP"/>
    <property type="match status" value="1"/>
</dbReference>
<dbReference type="AlphaFoldDB" id="A0A9X2PEG7"/>
<evidence type="ECO:0000259" key="3">
    <source>
        <dbReference type="Pfam" id="PF25876"/>
    </source>
</evidence>
<feature type="coiled-coil region" evidence="1">
    <location>
        <begin position="197"/>
        <end position="245"/>
    </location>
</feature>
<sequence length="395" mass="41669">MNMATDPAKLDARPVPAPLPPGPAIPGAKPAVPPPPKSHVGRRRAIEAAIALVVIGGLAVVGTEYWKVWRFEVATDDAYVQADIVTIAPQVSGYLTAVDVTDNQPVKKGDVLATIDPRDYQAAVDQAGADVAEAKATIDDRQAQIAEQQALIEEAKAQIVADEAQATFAEQNNKRFGTLAQDGYGSVETAQQASAQITQAQAQVSRDKAALDAAQKQVATLDAQLEQAKATLAHNQAALDKAKLDLGYTVLRAPVDGVVGARTLRVGQYVEPGTALLAVVPLQATYVVANYKETELSQVEPGQAVSIEVDTFPDRPVRGYVASLAPASGQEFALLPPDNATGNFTKIVQRIPVRIDLDPTDPLAGRLRPGMSVTPTIHIDQRSPAAPATPSPTRS</sequence>
<feature type="coiled-coil region" evidence="1">
    <location>
        <begin position="131"/>
        <end position="172"/>
    </location>
</feature>
<evidence type="ECO:0000256" key="2">
    <source>
        <dbReference type="SAM" id="MobiDB-lite"/>
    </source>
</evidence>
<protein>
    <submittedName>
        <fullName evidence="5">HlyD family secretion protein</fullName>
    </submittedName>
</protein>
<dbReference type="SUPFAM" id="SSF111369">
    <property type="entry name" value="HlyD-like secretion proteins"/>
    <property type="match status" value="2"/>
</dbReference>
<gene>
    <name evidence="5" type="ORF">NVS89_06145</name>
</gene>
<dbReference type="InterPro" id="IPR050739">
    <property type="entry name" value="MFP"/>
</dbReference>
<dbReference type="InterPro" id="IPR058625">
    <property type="entry name" value="MdtA-like_BSH"/>
</dbReference>